<dbReference type="Proteomes" id="UP000659124">
    <property type="component" value="Unassembled WGS sequence"/>
</dbReference>
<gene>
    <name evidence="1" type="ORF">ICL07_20230</name>
</gene>
<proteinExistence type="predicted"/>
<accession>A0ABR7TTE1</accession>
<evidence type="ECO:0000313" key="1">
    <source>
        <dbReference type="EMBL" id="MBC9932726.1"/>
    </source>
</evidence>
<reference evidence="1 2" key="1">
    <citation type="submission" date="2020-09" db="EMBL/GenBank/DDBJ databases">
        <title>Genome sequences of type strains of Chitinophaga qingshengii and Chitinophaga varians.</title>
        <authorList>
            <person name="Kittiwongwattana C."/>
        </authorList>
    </citation>
    <scope>NUCLEOTIDE SEQUENCE [LARGE SCALE GENOMIC DNA]</scope>
    <source>
        <strain evidence="1 2">JCM 30026</strain>
    </source>
</reference>
<dbReference type="PROSITE" id="PS51257">
    <property type="entry name" value="PROKAR_LIPOPROTEIN"/>
    <property type="match status" value="1"/>
</dbReference>
<evidence type="ECO:0008006" key="3">
    <source>
        <dbReference type="Google" id="ProtNLM"/>
    </source>
</evidence>
<organism evidence="1 2">
    <name type="scientific">Chitinophaga qingshengii</name>
    <dbReference type="NCBI Taxonomy" id="1569794"/>
    <lineage>
        <taxon>Bacteria</taxon>
        <taxon>Pseudomonadati</taxon>
        <taxon>Bacteroidota</taxon>
        <taxon>Chitinophagia</taxon>
        <taxon>Chitinophagales</taxon>
        <taxon>Chitinophagaceae</taxon>
        <taxon>Chitinophaga</taxon>
    </lineage>
</organism>
<dbReference type="RefSeq" id="WP_188089864.1">
    <property type="nucleotide sequence ID" value="NZ_JACVFC010000003.1"/>
</dbReference>
<protein>
    <recommendedName>
        <fullName evidence="3">DUF1080 domain-containing protein</fullName>
    </recommendedName>
</protein>
<keyword evidence="2" id="KW-1185">Reference proteome</keyword>
<evidence type="ECO:0000313" key="2">
    <source>
        <dbReference type="Proteomes" id="UP000659124"/>
    </source>
</evidence>
<name>A0ABR7TTE1_9BACT</name>
<sequence>MKPQIILLFSLTTCLLASCSKKDTPDTPARTEKVLFQSDFRNPAQKWWTGSSAPDSIDARIQDGYYVVTNRRKVQAQWITIDSVFTGIQGNMSVEISAEIIGGGNGNLTGLAWADNGITGSCFGVVPYNSYFVAWKDNRGTAVTLYKNYTVNDAVSKKVNLLKLVIQNGVLHFLVNGVEVFNMPSTGQQFDRSGFVVGPNTTVNFYYYKAMQLL</sequence>
<dbReference type="EMBL" id="JACVFC010000003">
    <property type="protein sequence ID" value="MBC9932726.1"/>
    <property type="molecule type" value="Genomic_DNA"/>
</dbReference>
<comment type="caution">
    <text evidence="1">The sequence shown here is derived from an EMBL/GenBank/DDBJ whole genome shotgun (WGS) entry which is preliminary data.</text>
</comment>